<evidence type="ECO:0000256" key="3">
    <source>
        <dbReference type="ARBA" id="ARBA00022960"/>
    </source>
</evidence>
<feature type="compositionally biased region" description="Low complexity" evidence="8">
    <location>
        <begin position="35"/>
        <end position="47"/>
    </location>
</feature>
<dbReference type="PANTHER" id="PTHR30582:SF2">
    <property type="entry name" value="L,D-TRANSPEPTIDASE YCIB-RELATED"/>
    <property type="match status" value="1"/>
</dbReference>
<evidence type="ECO:0000256" key="6">
    <source>
        <dbReference type="ARBA" id="ARBA00023316"/>
    </source>
</evidence>
<dbReference type="PANTHER" id="PTHR30582">
    <property type="entry name" value="L,D-TRANSPEPTIDASE"/>
    <property type="match status" value="1"/>
</dbReference>
<dbReference type="Gene3D" id="2.60.40.3780">
    <property type="match status" value="1"/>
</dbReference>
<dbReference type="CDD" id="cd16913">
    <property type="entry name" value="YkuD_like"/>
    <property type="match status" value="1"/>
</dbReference>
<dbReference type="InterPro" id="IPR041280">
    <property type="entry name" value="Big_10"/>
</dbReference>
<dbReference type="Gene3D" id="2.60.40.3710">
    <property type="match status" value="1"/>
</dbReference>
<reference evidence="10 11" key="1">
    <citation type="journal article" date="2015" name="Antonie Van Leeuwenhoek">
        <title>Prauserella endophytica sp. nov., an endophytic actinobacterium isolated from Tamarix taklamakanensis.</title>
        <authorList>
            <person name="Liu J.M."/>
            <person name="Habden X."/>
            <person name="Guo L."/>
            <person name="Tuo L."/>
            <person name="Jiang Z.K."/>
            <person name="Liu S.W."/>
            <person name="Liu X.F."/>
            <person name="Chen L."/>
            <person name="Li R.F."/>
            <person name="Zhang Y.Q."/>
            <person name="Sun C.H."/>
        </authorList>
    </citation>
    <scope>NUCLEOTIDE SEQUENCE [LARGE SCALE GENOMIC DNA]</scope>
    <source>
        <strain evidence="10 11">CGMCC 4.7182</strain>
    </source>
</reference>
<keyword evidence="4 7" id="KW-0573">Peptidoglycan synthesis</keyword>
<dbReference type="PROSITE" id="PS52029">
    <property type="entry name" value="LD_TPASE"/>
    <property type="match status" value="1"/>
</dbReference>
<evidence type="ECO:0000256" key="2">
    <source>
        <dbReference type="ARBA" id="ARBA00022679"/>
    </source>
</evidence>
<dbReference type="Pfam" id="PF17964">
    <property type="entry name" value="Big_10"/>
    <property type="match status" value="1"/>
</dbReference>
<gene>
    <name evidence="10" type="ORF">FCN18_31230</name>
</gene>
<feature type="active site" description="Nucleophile" evidence="7">
    <location>
        <position position="348"/>
    </location>
</feature>
<evidence type="ECO:0000256" key="7">
    <source>
        <dbReference type="PROSITE-ProRule" id="PRU01373"/>
    </source>
</evidence>
<dbReference type="InterPro" id="IPR005490">
    <property type="entry name" value="LD_TPept_cat_dom"/>
</dbReference>
<dbReference type="CDD" id="cd13432">
    <property type="entry name" value="LDT_IgD_like_2"/>
    <property type="match status" value="1"/>
</dbReference>
<feature type="active site" description="Proton donor/acceptor" evidence="7">
    <location>
        <position position="330"/>
    </location>
</feature>
<proteinExistence type="predicted"/>
<keyword evidence="11" id="KW-1185">Reference proteome</keyword>
<evidence type="ECO:0000256" key="5">
    <source>
        <dbReference type="ARBA" id="ARBA00023315"/>
    </source>
</evidence>
<dbReference type="SUPFAM" id="SSF141523">
    <property type="entry name" value="L,D-transpeptidase catalytic domain-like"/>
    <property type="match status" value="1"/>
</dbReference>
<evidence type="ECO:0000256" key="4">
    <source>
        <dbReference type="ARBA" id="ARBA00022984"/>
    </source>
</evidence>
<dbReference type="InterPro" id="IPR050979">
    <property type="entry name" value="LD-transpeptidase"/>
</dbReference>
<keyword evidence="5" id="KW-0012">Acyltransferase</keyword>
<dbReference type="Pfam" id="PF03734">
    <property type="entry name" value="YkuD"/>
    <property type="match status" value="1"/>
</dbReference>
<evidence type="ECO:0000256" key="8">
    <source>
        <dbReference type="SAM" id="MobiDB-lite"/>
    </source>
</evidence>
<accession>A0ABY2RW37</accession>
<evidence type="ECO:0000313" key="10">
    <source>
        <dbReference type="EMBL" id="TKG62881.1"/>
    </source>
</evidence>
<keyword evidence="3 7" id="KW-0133">Cell shape</keyword>
<dbReference type="EMBL" id="SWMS01000025">
    <property type="protein sequence ID" value="TKG62881.1"/>
    <property type="molecule type" value="Genomic_DNA"/>
</dbReference>
<dbReference type="InterPro" id="IPR038063">
    <property type="entry name" value="Transpep_catalytic_dom"/>
</dbReference>
<dbReference type="PROSITE" id="PS51257">
    <property type="entry name" value="PROKAR_LIPOPROTEIN"/>
    <property type="match status" value="1"/>
</dbReference>
<comment type="pathway">
    <text evidence="1 7">Cell wall biogenesis; peptidoglycan biosynthesis.</text>
</comment>
<comment type="caution">
    <text evidence="10">The sequence shown here is derived from an EMBL/GenBank/DDBJ whole genome shotgun (WGS) entry which is preliminary data.</text>
</comment>
<keyword evidence="2" id="KW-0808">Transferase</keyword>
<evidence type="ECO:0000259" key="9">
    <source>
        <dbReference type="PROSITE" id="PS52029"/>
    </source>
</evidence>
<dbReference type="Gene3D" id="2.40.440.10">
    <property type="entry name" value="L,D-transpeptidase catalytic domain-like"/>
    <property type="match status" value="1"/>
</dbReference>
<name>A0ABY2RW37_9PSEU</name>
<keyword evidence="6 7" id="KW-0961">Cell wall biogenesis/degradation</keyword>
<dbReference type="Proteomes" id="UP000309992">
    <property type="component" value="Unassembled WGS sequence"/>
</dbReference>
<protein>
    <submittedName>
        <fullName evidence="10">L,D-transpeptidase</fullName>
    </submittedName>
</protein>
<organism evidence="10 11">
    <name type="scientific">Prauserella endophytica</name>
    <dbReference type="NCBI Taxonomy" id="1592324"/>
    <lineage>
        <taxon>Bacteria</taxon>
        <taxon>Bacillati</taxon>
        <taxon>Actinomycetota</taxon>
        <taxon>Actinomycetes</taxon>
        <taxon>Pseudonocardiales</taxon>
        <taxon>Pseudonocardiaceae</taxon>
        <taxon>Prauserella</taxon>
        <taxon>Prauserella coralliicola group</taxon>
    </lineage>
</organism>
<evidence type="ECO:0000256" key="1">
    <source>
        <dbReference type="ARBA" id="ARBA00004752"/>
    </source>
</evidence>
<evidence type="ECO:0000313" key="11">
    <source>
        <dbReference type="Proteomes" id="UP000309992"/>
    </source>
</evidence>
<feature type="region of interest" description="Disordered" evidence="8">
    <location>
        <begin position="35"/>
        <end position="77"/>
    </location>
</feature>
<feature type="domain" description="L,D-TPase catalytic" evidence="9">
    <location>
        <begin position="251"/>
        <end position="372"/>
    </location>
</feature>
<sequence>MTHQHRGPWFGRGGRTGGLLALVLAFLLALTACSGEGSGGESPQQQGEADDQSAPAKVVAQPADGAQGVGPRDPVKVSVTDGTIETVALKNPEGKEVAGELAGDKRSWSVTEPLGYDKTYTWSGTAVNSEGETTPIAGSFTTVSPSATMGGRLNVGDGKTYGIAMPITLTFDSPVTDKAAVERALSVETTPKTEGSWAWLESDTSVHWRPKEYWQPGTQVAVKALIYGVSMGDGAYGEADLTSNFTIGRSQVVKANTQTHRMQVYRDGQLVSDYPASFGLDSDPGRVTHSGTHVVMSKHSTYFMNNPGYGYEDFEVSWAVRISNNGEFTHAAPWSVGDQGSNNVSHGCINLSDANAKEYFDSALIGDPVEIEGSTQQLGPEDGDYHDWTYSWEEWTSMSALNG</sequence>